<accession>A0A2T9Y000</accession>
<dbReference type="SUPFAM" id="SSF53720">
    <property type="entry name" value="ALDH-like"/>
    <property type="match status" value="1"/>
</dbReference>
<dbReference type="PANTHER" id="PTHR43866:SF3">
    <property type="entry name" value="METHYLMALONATE-SEMIALDEHYDE DEHYDROGENASE [ACYLATING], MITOCHONDRIAL"/>
    <property type="match status" value="1"/>
</dbReference>
<dbReference type="GO" id="GO:0004491">
    <property type="term" value="F:methylmalonate-semialdehyde dehydrogenase (acylating, NAD) activity"/>
    <property type="evidence" value="ECO:0007669"/>
    <property type="project" value="InterPro"/>
</dbReference>
<feature type="domain" description="Aldehyde dehydrogenase" evidence="2">
    <location>
        <begin position="1"/>
        <end position="97"/>
    </location>
</feature>
<comment type="similarity">
    <text evidence="1">Belongs to the aldehyde dehydrogenase family.</text>
</comment>
<reference evidence="3 4" key="1">
    <citation type="journal article" date="2018" name="MBio">
        <title>Comparative Genomics Reveals the Core Gene Toolbox for the Fungus-Insect Symbiosis.</title>
        <authorList>
            <person name="Wang Y."/>
            <person name="Stata M."/>
            <person name="Wang W."/>
            <person name="Stajich J.E."/>
            <person name="White M.M."/>
            <person name="Moncalvo J.M."/>
        </authorList>
    </citation>
    <scope>NUCLEOTIDE SEQUENCE [LARGE SCALE GENOMIC DNA]</scope>
    <source>
        <strain evidence="3 4">SWE-8-4</strain>
    </source>
</reference>
<dbReference type="STRING" id="133385.A0A2T9Y000"/>
<keyword evidence="4" id="KW-1185">Reference proteome</keyword>
<dbReference type="InterPro" id="IPR015590">
    <property type="entry name" value="Aldehyde_DH_dom"/>
</dbReference>
<proteinExistence type="inferred from homology"/>
<protein>
    <recommendedName>
        <fullName evidence="2">Aldehyde dehydrogenase domain-containing protein</fullName>
    </recommendedName>
</protein>
<evidence type="ECO:0000313" key="3">
    <source>
        <dbReference type="EMBL" id="PVU85661.1"/>
    </source>
</evidence>
<dbReference type="AlphaFoldDB" id="A0A2T9Y000"/>
<name>A0A2T9Y000_9FUNG</name>
<organism evidence="3 4">
    <name type="scientific">Smittium simulii</name>
    <dbReference type="NCBI Taxonomy" id="133385"/>
    <lineage>
        <taxon>Eukaryota</taxon>
        <taxon>Fungi</taxon>
        <taxon>Fungi incertae sedis</taxon>
        <taxon>Zoopagomycota</taxon>
        <taxon>Kickxellomycotina</taxon>
        <taxon>Harpellomycetes</taxon>
        <taxon>Harpellales</taxon>
        <taxon>Legeriomycetaceae</taxon>
        <taxon>Smittium</taxon>
    </lineage>
</organism>
<dbReference type="InterPro" id="IPR016162">
    <property type="entry name" value="Ald_DH_N"/>
</dbReference>
<dbReference type="PANTHER" id="PTHR43866">
    <property type="entry name" value="MALONATE-SEMIALDEHYDE DEHYDROGENASE"/>
    <property type="match status" value="1"/>
</dbReference>
<sequence>QEIFAPVLVILRADTLDEAIEITNRNRYGNGAAIFTQSGSSARKFESQIEAGQIGINVPIPVPLPMFSFTGNKASFLGDANFYGRSGINFYTQSKTITSLWRQEDSTNSKPSVHMPTHS</sequence>
<dbReference type="InterPro" id="IPR016161">
    <property type="entry name" value="Ald_DH/histidinol_DH"/>
</dbReference>
<dbReference type="GO" id="GO:0006574">
    <property type="term" value="P:L-valine catabolic process"/>
    <property type="evidence" value="ECO:0007669"/>
    <property type="project" value="TreeGrafter"/>
</dbReference>
<feature type="non-terminal residue" evidence="3">
    <location>
        <position position="1"/>
    </location>
</feature>
<dbReference type="Pfam" id="PF00171">
    <property type="entry name" value="Aldedh"/>
    <property type="match status" value="1"/>
</dbReference>
<evidence type="ECO:0000313" key="4">
    <source>
        <dbReference type="Proteomes" id="UP000245383"/>
    </source>
</evidence>
<dbReference type="InterPro" id="IPR010061">
    <property type="entry name" value="MeMal-semiAld_DH"/>
</dbReference>
<dbReference type="OrthoDB" id="310895at2759"/>
<evidence type="ECO:0000259" key="2">
    <source>
        <dbReference type="Pfam" id="PF00171"/>
    </source>
</evidence>
<dbReference type="Gene3D" id="3.40.605.10">
    <property type="entry name" value="Aldehyde Dehydrogenase, Chain A, domain 1"/>
    <property type="match status" value="1"/>
</dbReference>
<evidence type="ECO:0000256" key="1">
    <source>
        <dbReference type="ARBA" id="ARBA00009986"/>
    </source>
</evidence>
<dbReference type="EMBL" id="MBFR01000816">
    <property type="protein sequence ID" value="PVU85661.1"/>
    <property type="molecule type" value="Genomic_DNA"/>
</dbReference>
<dbReference type="GO" id="GO:0005739">
    <property type="term" value="C:mitochondrion"/>
    <property type="evidence" value="ECO:0007669"/>
    <property type="project" value="TreeGrafter"/>
</dbReference>
<dbReference type="GO" id="GO:0006210">
    <property type="term" value="P:thymine catabolic process"/>
    <property type="evidence" value="ECO:0007669"/>
    <property type="project" value="TreeGrafter"/>
</dbReference>
<gene>
    <name evidence="3" type="ORF">BB561_006916</name>
</gene>
<dbReference type="Proteomes" id="UP000245383">
    <property type="component" value="Unassembled WGS sequence"/>
</dbReference>
<comment type="caution">
    <text evidence="3">The sequence shown here is derived from an EMBL/GenBank/DDBJ whole genome shotgun (WGS) entry which is preliminary data.</text>
</comment>
<dbReference type="Gene3D" id="3.40.309.10">
    <property type="entry name" value="Aldehyde Dehydrogenase, Chain A, domain 2"/>
    <property type="match status" value="1"/>
</dbReference>
<dbReference type="InterPro" id="IPR016163">
    <property type="entry name" value="Ald_DH_C"/>
</dbReference>